<gene>
    <name evidence="1" type="ORF">MLD38_005500</name>
</gene>
<reference evidence="2" key="1">
    <citation type="journal article" date="2023" name="Front. Plant Sci.">
        <title>Chromosomal-level genome assembly of Melastoma candidum provides insights into trichome evolution.</title>
        <authorList>
            <person name="Zhong Y."/>
            <person name="Wu W."/>
            <person name="Sun C."/>
            <person name="Zou P."/>
            <person name="Liu Y."/>
            <person name="Dai S."/>
            <person name="Zhou R."/>
        </authorList>
    </citation>
    <scope>NUCLEOTIDE SEQUENCE [LARGE SCALE GENOMIC DNA]</scope>
</reference>
<organism evidence="1 2">
    <name type="scientific">Melastoma candidum</name>
    <dbReference type="NCBI Taxonomy" id="119954"/>
    <lineage>
        <taxon>Eukaryota</taxon>
        <taxon>Viridiplantae</taxon>
        <taxon>Streptophyta</taxon>
        <taxon>Embryophyta</taxon>
        <taxon>Tracheophyta</taxon>
        <taxon>Spermatophyta</taxon>
        <taxon>Magnoliopsida</taxon>
        <taxon>eudicotyledons</taxon>
        <taxon>Gunneridae</taxon>
        <taxon>Pentapetalae</taxon>
        <taxon>rosids</taxon>
        <taxon>malvids</taxon>
        <taxon>Myrtales</taxon>
        <taxon>Melastomataceae</taxon>
        <taxon>Melastomatoideae</taxon>
        <taxon>Melastomateae</taxon>
        <taxon>Melastoma</taxon>
    </lineage>
</organism>
<name>A0ACB9RJK2_9MYRT</name>
<comment type="caution">
    <text evidence="1">The sequence shown here is derived from an EMBL/GenBank/DDBJ whole genome shotgun (WGS) entry which is preliminary data.</text>
</comment>
<dbReference type="Proteomes" id="UP001057402">
    <property type="component" value="Chromosome 3"/>
</dbReference>
<proteinExistence type="predicted"/>
<evidence type="ECO:0000313" key="1">
    <source>
        <dbReference type="EMBL" id="KAI4379170.1"/>
    </source>
</evidence>
<sequence length="114" mass="12189">MASLKAEKPAGSGTQLPGQAKQDPPKAAATPKAPATAPKLATPKKADPKPTSQPKKKAPTAGRSRPCRWIRMVVVLEGWFGELPMKGFSNLNDRGFSIIKKRVFEKKKINGGGL</sequence>
<dbReference type="EMBL" id="CM042882">
    <property type="protein sequence ID" value="KAI4379170.1"/>
    <property type="molecule type" value="Genomic_DNA"/>
</dbReference>
<evidence type="ECO:0000313" key="2">
    <source>
        <dbReference type="Proteomes" id="UP001057402"/>
    </source>
</evidence>
<protein>
    <submittedName>
        <fullName evidence="1">Uncharacterized protein</fullName>
    </submittedName>
</protein>
<accession>A0ACB9RJK2</accession>
<keyword evidence="2" id="KW-1185">Reference proteome</keyword>